<dbReference type="PANTHER" id="PTHR11669:SF0">
    <property type="entry name" value="PROTEIN STICHEL-LIKE 2"/>
    <property type="match status" value="1"/>
</dbReference>
<dbReference type="Gene3D" id="3.40.50.300">
    <property type="entry name" value="P-loop containing nucleotide triphosphate hydrolases"/>
    <property type="match status" value="1"/>
</dbReference>
<feature type="domain" description="AAA+ ATPase" evidence="13">
    <location>
        <begin position="37"/>
        <end position="178"/>
    </location>
</feature>
<feature type="region of interest" description="Disordered" evidence="12">
    <location>
        <begin position="448"/>
        <end position="472"/>
    </location>
</feature>
<dbReference type="CDD" id="cd18137">
    <property type="entry name" value="HLD_clamp_pol_III_gamma_tau"/>
    <property type="match status" value="1"/>
</dbReference>
<dbReference type="RefSeq" id="WP_166915961.1">
    <property type="nucleotide sequence ID" value="NZ_CP050253.1"/>
</dbReference>
<evidence type="ECO:0000313" key="15">
    <source>
        <dbReference type="Proteomes" id="UP000501168"/>
    </source>
</evidence>
<organism evidence="14 15">
    <name type="scientific">Zophobihabitans entericus</name>
    <dbReference type="NCBI Taxonomy" id="1635327"/>
    <lineage>
        <taxon>Bacteria</taxon>
        <taxon>Pseudomonadati</taxon>
        <taxon>Pseudomonadota</taxon>
        <taxon>Gammaproteobacteria</taxon>
        <taxon>Orbales</taxon>
        <taxon>Orbaceae</taxon>
        <taxon>Zophobihabitans</taxon>
    </lineage>
</organism>
<dbReference type="KEGG" id="orb:IPMB12_06095"/>
<feature type="compositionally biased region" description="Low complexity" evidence="12">
    <location>
        <begin position="374"/>
        <end position="388"/>
    </location>
</feature>
<dbReference type="InterPro" id="IPR022754">
    <property type="entry name" value="DNA_pol_III_gamma-3"/>
</dbReference>
<name>A0A6G9IAQ0_9GAMM</name>
<dbReference type="InterPro" id="IPR021029">
    <property type="entry name" value="DNA_pol_III_tau_dom-5"/>
</dbReference>
<dbReference type="GO" id="GO:0003677">
    <property type="term" value="F:DNA binding"/>
    <property type="evidence" value="ECO:0007669"/>
    <property type="project" value="InterPro"/>
</dbReference>
<dbReference type="Proteomes" id="UP000501168">
    <property type="component" value="Chromosome"/>
</dbReference>
<evidence type="ECO:0000256" key="7">
    <source>
        <dbReference type="ARBA" id="ARBA00022833"/>
    </source>
</evidence>
<evidence type="ECO:0000256" key="9">
    <source>
        <dbReference type="ARBA" id="ARBA00022932"/>
    </source>
</evidence>
<dbReference type="PRINTS" id="PR00300">
    <property type="entry name" value="CLPPROTEASEA"/>
</dbReference>
<dbReference type="NCBIfam" id="NF004046">
    <property type="entry name" value="PRK05563.1"/>
    <property type="match status" value="1"/>
</dbReference>
<evidence type="ECO:0000256" key="10">
    <source>
        <dbReference type="ARBA" id="ARBA00049244"/>
    </source>
</evidence>
<proteinExistence type="inferred from homology"/>
<dbReference type="GO" id="GO:0009360">
    <property type="term" value="C:DNA polymerase III complex"/>
    <property type="evidence" value="ECO:0007669"/>
    <property type="project" value="InterPro"/>
</dbReference>
<feature type="compositionally biased region" description="Low complexity" evidence="12">
    <location>
        <begin position="409"/>
        <end position="422"/>
    </location>
</feature>
<dbReference type="PANTHER" id="PTHR11669">
    <property type="entry name" value="REPLICATION FACTOR C / DNA POLYMERASE III GAMMA-TAU SUBUNIT"/>
    <property type="match status" value="1"/>
</dbReference>
<evidence type="ECO:0000256" key="3">
    <source>
        <dbReference type="ARBA" id="ARBA00022695"/>
    </source>
</evidence>
<dbReference type="GO" id="GO:0003887">
    <property type="term" value="F:DNA-directed DNA polymerase activity"/>
    <property type="evidence" value="ECO:0007669"/>
    <property type="project" value="UniProtKB-KW"/>
</dbReference>
<feature type="compositionally biased region" description="Polar residues" evidence="12">
    <location>
        <begin position="393"/>
        <end position="408"/>
    </location>
</feature>
<accession>A0A6G9IAQ0</accession>
<keyword evidence="3 11" id="KW-0548">Nucleotidyltransferase</keyword>
<evidence type="ECO:0000259" key="13">
    <source>
        <dbReference type="SMART" id="SM00382"/>
    </source>
</evidence>
<keyword evidence="2 11" id="KW-0808">Transferase</keyword>
<keyword evidence="8 11" id="KW-0067">ATP-binding</keyword>
<dbReference type="EC" id="2.7.7.7" evidence="11"/>
<comment type="subunit">
    <text evidence="11">DNA polymerase III contains a core (composed of alpha, epsilon and theta chains) that associates with a tau subunit. This core dimerizes to form the POLIII' complex. PolIII' associates with the gamma complex (composed of gamma, delta, delta', psi and chi chains) and with the beta chain to form the complete DNA polymerase III complex.</text>
</comment>
<keyword evidence="6 11" id="KW-0547">Nucleotide-binding</keyword>
<dbReference type="Pfam" id="PF22608">
    <property type="entry name" value="DNAX_ATPase_lid"/>
    <property type="match status" value="1"/>
</dbReference>
<dbReference type="InterPro" id="IPR008921">
    <property type="entry name" value="DNA_pol3_clamp-load_cplx_C"/>
</dbReference>
<evidence type="ECO:0000256" key="6">
    <source>
        <dbReference type="ARBA" id="ARBA00022741"/>
    </source>
</evidence>
<dbReference type="FunFam" id="3.40.50.300:FF:000014">
    <property type="entry name" value="DNA polymerase III subunit gamma/tau"/>
    <property type="match status" value="1"/>
</dbReference>
<evidence type="ECO:0000256" key="8">
    <source>
        <dbReference type="ARBA" id="ARBA00022840"/>
    </source>
</evidence>
<reference evidence="14 15" key="1">
    <citation type="submission" date="2020-03" db="EMBL/GenBank/DDBJ databases">
        <title>Complete genome sequence of Orbus sp. IPMB12 (BCRC 80908).</title>
        <authorList>
            <person name="Lo W.-S."/>
            <person name="Chang T.-H."/>
            <person name="Kuo C.-H."/>
        </authorList>
    </citation>
    <scope>NUCLEOTIDE SEQUENCE [LARGE SCALE GENOMIC DNA]</scope>
    <source>
        <strain evidence="14 15">IPMB12</strain>
    </source>
</reference>
<dbReference type="InterPro" id="IPR045085">
    <property type="entry name" value="HLD_clamp_pol_III_gamma_tau"/>
</dbReference>
<dbReference type="SUPFAM" id="SSF52540">
    <property type="entry name" value="P-loop containing nucleoside triphosphate hydrolases"/>
    <property type="match status" value="1"/>
</dbReference>
<dbReference type="GO" id="GO:0046872">
    <property type="term" value="F:metal ion binding"/>
    <property type="evidence" value="ECO:0007669"/>
    <property type="project" value="UniProtKB-KW"/>
</dbReference>
<evidence type="ECO:0000313" key="14">
    <source>
        <dbReference type="EMBL" id="QIQ21293.1"/>
    </source>
</evidence>
<sequence length="661" mass="73509">MSYQVLARKWRPKSFSDVVGQEHVLKILSNALTLGRVHHAYLFSGTRGVGKTSIARLLAKGLNCETGITATPCGVCDNCRDIEQGRFVDLLEIDAASRTKVEDTREILDNIQYLPTRGRFKVYLIDEVHMLSRSSFNALLKTLEEPPEHVKFLLATTDPQKLPITILSRCLHLHLKMLDVNQIQHQLDKILNAEQITHENRAVQLLSKAANGSMRDALSLTDQAIALGNGQVDTASVSSMLGSLDQNIPFALLEAILSADGNTLMTQIQQAAEQGADWYTLLSDTINLLHQIAMLQLVPTAIGDYQNYEQRIRHLAQTMSPQDVQLYYQILLNGLKDLPALIEKRIGVEMAFLRTVAFQPKIFQEQAGTSVRNQSAAAQAASTTSRAAPVSESAPQRTVTPPKVQTSVPDAKPTAAPEAKPAYNTEDLSSETQSILAARNQLINNEIKPKKSESVASSQPIKSERLANIKQGNYKKPEEFAVQNSEDEEESAETYQWQAKTVFDDKSLTVSPKDLRQSVEHEKTAELTVKLIEEAAKIDSWSAEIEQLTLAPMIKQLAINSALEQISDNNVVLHLRTASAHTNTKNSFQALQQNLSEHRNTSVELSIVIDDTVGKTPLELREEIYQRKLQQAKEIIHGDDTIKLLCQYFDAQIDEESIRPV</sequence>
<dbReference type="InterPro" id="IPR050238">
    <property type="entry name" value="DNA_Rep/Repair_Clamp_Loader"/>
</dbReference>
<dbReference type="InParanoid" id="A0A6G9IAQ0"/>
<dbReference type="GO" id="GO:0005524">
    <property type="term" value="F:ATP binding"/>
    <property type="evidence" value="ECO:0007669"/>
    <property type="project" value="UniProtKB-KW"/>
</dbReference>
<dbReference type="FunFam" id="1.20.272.10:FF:000003">
    <property type="entry name" value="DNA polymerase III subunit gamma/tau"/>
    <property type="match status" value="1"/>
</dbReference>
<keyword evidence="9 11" id="KW-0239">DNA-directed DNA polymerase</keyword>
<evidence type="ECO:0000256" key="1">
    <source>
        <dbReference type="ARBA" id="ARBA00006360"/>
    </source>
</evidence>
<dbReference type="Gene3D" id="3.30.300.150">
    <property type="entry name" value="DNA polymerase III, tau subunit, domain V"/>
    <property type="match status" value="1"/>
</dbReference>
<dbReference type="FunFam" id="1.10.8.60:FF:000013">
    <property type="entry name" value="DNA polymerase III subunit gamma/tau"/>
    <property type="match status" value="1"/>
</dbReference>
<dbReference type="EMBL" id="CP050253">
    <property type="protein sequence ID" value="QIQ21293.1"/>
    <property type="molecule type" value="Genomic_DNA"/>
</dbReference>
<dbReference type="NCBIfam" id="NF005942">
    <property type="entry name" value="PRK07994.1"/>
    <property type="match status" value="1"/>
</dbReference>
<evidence type="ECO:0000256" key="11">
    <source>
        <dbReference type="RuleBase" id="RU364063"/>
    </source>
</evidence>
<evidence type="ECO:0000256" key="5">
    <source>
        <dbReference type="ARBA" id="ARBA00022723"/>
    </source>
</evidence>
<dbReference type="Pfam" id="PF12170">
    <property type="entry name" value="DNA_pol3_tau_5"/>
    <property type="match status" value="1"/>
</dbReference>
<keyword evidence="4 11" id="KW-0235">DNA replication</keyword>
<feature type="region of interest" description="Disordered" evidence="12">
    <location>
        <begin position="374"/>
        <end position="433"/>
    </location>
</feature>
<dbReference type="Pfam" id="PF12169">
    <property type="entry name" value="DNA_pol3_gamma3"/>
    <property type="match status" value="1"/>
</dbReference>
<dbReference type="SUPFAM" id="SSF48019">
    <property type="entry name" value="post-AAA+ oligomerization domain-like"/>
    <property type="match status" value="1"/>
</dbReference>
<keyword evidence="7" id="KW-0862">Zinc</keyword>
<gene>
    <name evidence="11 14" type="primary">dnaX</name>
    <name evidence="14" type="ORF">IPMB12_06095</name>
</gene>
<protein>
    <recommendedName>
        <fullName evidence="11">DNA polymerase III subunit gamma/tau</fullName>
        <ecNumber evidence="11">2.7.7.7</ecNumber>
    </recommendedName>
</protein>
<evidence type="ECO:0000256" key="12">
    <source>
        <dbReference type="SAM" id="MobiDB-lite"/>
    </source>
</evidence>
<dbReference type="Gene3D" id="1.10.8.60">
    <property type="match status" value="1"/>
</dbReference>
<dbReference type="Gene3D" id="1.20.272.10">
    <property type="match status" value="1"/>
</dbReference>
<keyword evidence="5" id="KW-0479">Metal-binding</keyword>
<dbReference type="InterPro" id="IPR001270">
    <property type="entry name" value="ClpA/B"/>
</dbReference>
<dbReference type="CDD" id="cd00009">
    <property type="entry name" value="AAA"/>
    <property type="match status" value="1"/>
</dbReference>
<dbReference type="AlphaFoldDB" id="A0A6G9IAQ0"/>
<keyword evidence="15" id="KW-1185">Reference proteome</keyword>
<dbReference type="InterPro" id="IPR027417">
    <property type="entry name" value="P-loop_NTPase"/>
</dbReference>
<dbReference type="Pfam" id="PF13177">
    <property type="entry name" value="DNA_pol3_delta2"/>
    <property type="match status" value="1"/>
</dbReference>
<comment type="similarity">
    <text evidence="1 11">Belongs to the DnaX/STICHEL family.</text>
</comment>
<dbReference type="GO" id="GO:0006261">
    <property type="term" value="P:DNA-templated DNA replication"/>
    <property type="evidence" value="ECO:0007669"/>
    <property type="project" value="TreeGrafter"/>
</dbReference>
<comment type="catalytic activity">
    <reaction evidence="10 11">
        <text>DNA(n) + a 2'-deoxyribonucleoside 5'-triphosphate = DNA(n+1) + diphosphate</text>
        <dbReference type="Rhea" id="RHEA:22508"/>
        <dbReference type="Rhea" id="RHEA-COMP:17339"/>
        <dbReference type="Rhea" id="RHEA-COMP:17340"/>
        <dbReference type="ChEBI" id="CHEBI:33019"/>
        <dbReference type="ChEBI" id="CHEBI:61560"/>
        <dbReference type="ChEBI" id="CHEBI:173112"/>
        <dbReference type="EC" id="2.7.7.7"/>
    </reaction>
</comment>
<dbReference type="InterPro" id="IPR012763">
    <property type="entry name" value="DNA_pol_III_sug/sutau_N"/>
</dbReference>
<evidence type="ECO:0000256" key="2">
    <source>
        <dbReference type="ARBA" id="ARBA00022679"/>
    </source>
</evidence>
<dbReference type="InterPro" id="IPR038249">
    <property type="entry name" value="PolIII_tau_V_sf"/>
</dbReference>
<evidence type="ECO:0000256" key="4">
    <source>
        <dbReference type="ARBA" id="ARBA00022705"/>
    </source>
</evidence>
<dbReference type="InterPro" id="IPR003593">
    <property type="entry name" value="AAA+_ATPase"/>
</dbReference>
<dbReference type="NCBIfam" id="TIGR02397">
    <property type="entry name" value="dnaX_nterm"/>
    <property type="match status" value="1"/>
</dbReference>
<dbReference type="SMART" id="SM00382">
    <property type="entry name" value="AAA"/>
    <property type="match status" value="1"/>
</dbReference>
<comment type="function">
    <text evidence="11">DNA polymerase III is a complex, multichain enzyme responsible for most of the replicative synthesis in bacteria. This DNA polymerase also exhibits 3' to 5' exonuclease activity.</text>
</comment>
<dbReference type="FunCoup" id="A0A6G9IAQ0">
    <property type="interactions" value="158"/>
</dbReference>